<dbReference type="AlphaFoldDB" id="A0A1I0WAH6"/>
<keyword evidence="5" id="KW-1185">Reference proteome</keyword>
<evidence type="ECO:0000256" key="2">
    <source>
        <dbReference type="ARBA" id="ARBA00023315"/>
    </source>
</evidence>
<dbReference type="GO" id="GO:0016747">
    <property type="term" value="F:acyltransferase activity, transferring groups other than amino-acyl groups"/>
    <property type="evidence" value="ECO:0007669"/>
    <property type="project" value="InterPro"/>
</dbReference>
<dbReference type="SUPFAM" id="SSF55729">
    <property type="entry name" value="Acyl-CoA N-acyltransferases (Nat)"/>
    <property type="match status" value="1"/>
</dbReference>
<feature type="domain" description="N-acetyltransferase" evidence="3">
    <location>
        <begin position="1"/>
        <end position="156"/>
    </location>
</feature>
<dbReference type="PANTHER" id="PTHR43877">
    <property type="entry name" value="AMINOALKYLPHOSPHONATE N-ACETYLTRANSFERASE-RELATED-RELATED"/>
    <property type="match status" value="1"/>
</dbReference>
<evidence type="ECO:0000256" key="1">
    <source>
        <dbReference type="ARBA" id="ARBA00022679"/>
    </source>
</evidence>
<sequence length="156" mass="16467">MTVDDATGVARVNVASWHESYSHVVRPEVLAAMDVERAAAGFVAMLGGTSAITPTAAVVAESAGELVGFAVARPSQDQPPVREVELWAIYVLAAAHGTGAGQALLDAALHDAPASLWVWQDNPRAHAFYARNGFAPDGARRVHQPWGPAPIVRLVR</sequence>
<evidence type="ECO:0000313" key="5">
    <source>
        <dbReference type="Proteomes" id="UP000199012"/>
    </source>
</evidence>
<accession>A0A1I0WAH6</accession>
<dbReference type="Gene3D" id="3.40.630.30">
    <property type="match status" value="1"/>
</dbReference>
<dbReference type="InterPro" id="IPR016181">
    <property type="entry name" value="Acyl_CoA_acyltransferase"/>
</dbReference>
<dbReference type="EMBL" id="FOKA01000002">
    <property type="protein sequence ID" value="SFA85278.1"/>
    <property type="molecule type" value="Genomic_DNA"/>
</dbReference>
<protein>
    <submittedName>
        <fullName evidence="4">Ribosomal protein S18 acetylase RimI</fullName>
    </submittedName>
</protein>
<keyword evidence="4" id="KW-0689">Ribosomal protein</keyword>
<dbReference type="PROSITE" id="PS51186">
    <property type="entry name" value="GNAT"/>
    <property type="match status" value="1"/>
</dbReference>
<proteinExistence type="predicted"/>
<dbReference type="Pfam" id="PF00583">
    <property type="entry name" value="Acetyltransf_1"/>
    <property type="match status" value="1"/>
</dbReference>
<dbReference type="Proteomes" id="UP000199012">
    <property type="component" value="Unassembled WGS sequence"/>
</dbReference>
<dbReference type="InterPro" id="IPR000182">
    <property type="entry name" value="GNAT_dom"/>
</dbReference>
<dbReference type="GO" id="GO:0005840">
    <property type="term" value="C:ribosome"/>
    <property type="evidence" value="ECO:0007669"/>
    <property type="project" value="UniProtKB-KW"/>
</dbReference>
<gene>
    <name evidence="4" type="ORF">SAMN05421867_102294</name>
</gene>
<name>A0A1I0WAH6_9CELL</name>
<keyword evidence="2" id="KW-0012">Acyltransferase</keyword>
<keyword evidence="1" id="KW-0808">Transferase</keyword>
<dbReference type="OrthoDB" id="5243635at2"/>
<reference evidence="4 5" key="1">
    <citation type="submission" date="2016-10" db="EMBL/GenBank/DDBJ databases">
        <authorList>
            <person name="de Groot N.N."/>
        </authorList>
    </citation>
    <scope>NUCLEOTIDE SEQUENCE [LARGE SCALE GENOMIC DNA]</scope>
    <source>
        <strain evidence="4 5">CGMCC 4.6945</strain>
    </source>
</reference>
<organism evidence="4 5">
    <name type="scientific">Cellulomonas marina</name>
    <dbReference type="NCBI Taxonomy" id="988821"/>
    <lineage>
        <taxon>Bacteria</taxon>
        <taxon>Bacillati</taxon>
        <taxon>Actinomycetota</taxon>
        <taxon>Actinomycetes</taxon>
        <taxon>Micrococcales</taxon>
        <taxon>Cellulomonadaceae</taxon>
        <taxon>Cellulomonas</taxon>
    </lineage>
</organism>
<dbReference type="CDD" id="cd04301">
    <property type="entry name" value="NAT_SF"/>
    <property type="match status" value="1"/>
</dbReference>
<keyword evidence="4" id="KW-0687">Ribonucleoprotein</keyword>
<dbReference type="PANTHER" id="PTHR43877:SF1">
    <property type="entry name" value="ACETYLTRANSFERASE"/>
    <property type="match status" value="1"/>
</dbReference>
<evidence type="ECO:0000259" key="3">
    <source>
        <dbReference type="PROSITE" id="PS51186"/>
    </source>
</evidence>
<evidence type="ECO:0000313" key="4">
    <source>
        <dbReference type="EMBL" id="SFA85278.1"/>
    </source>
</evidence>
<dbReference type="InterPro" id="IPR050832">
    <property type="entry name" value="Bact_Acetyltransf"/>
</dbReference>